<proteinExistence type="predicted"/>
<dbReference type="InParanoid" id="A0A7N2MTP0"/>
<keyword evidence="4" id="KW-1185">Reference proteome</keyword>
<organism evidence="3 4">
    <name type="scientific">Quercus lobata</name>
    <name type="common">Valley oak</name>
    <dbReference type="NCBI Taxonomy" id="97700"/>
    <lineage>
        <taxon>Eukaryota</taxon>
        <taxon>Viridiplantae</taxon>
        <taxon>Streptophyta</taxon>
        <taxon>Embryophyta</taxon>
        <taxon>Tracheophyta</taxon>
        <taxon>Spermatophyta</taxon>
        <taxon>Magnoliopsida</taxon>
        <taxon>eudicotyledons</taxon>
        <taxon>Gunneridae</taxon>
        <taxon>Pentapetalae</taxon>
        <taxon>rosids</taxon>
        <taxon>fabids</taxon>
        <taxon>Fagales</taxon>
        <taxon>Fagaceae</taxon>
        <taxon>Quercus</taxon>
    </lineage>
</organism>
<dbReference type="InterPro" id="IPR057135">
    <property type="entry name" value="At4g27190-like_LRR"/>
</dbReference>
<evidence type="ECO:0000259" key="2">
    <source>
        <dbReference type="Pfam" id="PF23247"/>
    </source>
</evidence>
<keyword evidence="1" id="KW-0611">Plant defense</keyword>
<dbReference type="Gramene" id="QL10p064739:mrna">
    <property type="protein sequence ID" value="QL10p064739:mrna"/>
    <property type="gene ID" value="QL10p064739"/>
</dbReference>
<dbReference type="EnsemblPlants" id="QL10p064739:mrna">
    <property type="protein sequence ID" value="QL10p064739:mrna"/>
    <property type="gene ID" value="QL10p064739"/>
</dbReference>
<sequence length="767" mass="88724">MSNLKIIWHDKFTPGSFTKLQSMTVQFCENLMKIFQVNMLPRFQSLESLVVDDCGSLEEMFELQGQEVIETRAHTQLKKLLIRRLPNLKRVWNKDPQGTFFLQNLQEVEVVECESLKNLFPTSVARSLQQLVNLRICKCGIEEVIEQEESAKEDVRFVFPKLTLLKLRMLQKLKWFYRGVHTSEWPLLKTLEVSRSNEIQIFASKNIRIQEPNEQSQLEASIQQPLFLVEKLSNIKAYRTNSIMSVESLTFQMCMSFTHMMDLQVGFPSLETLIILNMENLKIIWHDILAEDSFFKLQSLFVKDCENLVDIFKSNILTRFQSLEGIYVTNCGSLQEVFELQRHDVRETHAVTAIPLKILKLRRLPKMKHVWNKDPQGIFSFQNLRKISVLECESLKILFPASVARCLMQLEDLQIENCGVEEIVSREDVAEAAARFVFPKVTLLLLRKMPKLKWFFRGVHISEWPLLKQLEMTGCDQIERFATKFSSFQETVEQILVEPSIQQPLFLVQEGAFPNLEDLRLGRNHNMKEIELAHFLEEVCFSKLKVLSVIGYLAISNWSGFLKRLHNIEKLVLTGSSQEEIFPYEELFDEEKHDRILPQLRELELLNQPLLTCLWKEDTQPSLILHNLENLKVSQCGKLKILVPSSISFQNLTNLEILKCQGLINLITFSTAKSLVQLKKMSVSECERITKVVVGEGGEESEVITFTQLTYLKLDSLPKLASFCFGSYSFELPSLEEVIVRQCPKMKIFSHGALGTPKLKSTSNTRR</sequence>
<feature type="domain" description="Disease resistance protein At4g27190-like leucine-rich repeats" evidence="2">
    <location>
        <begin position="2"/>
        <end position="140"/>
    </location>
</feature>
<protein>
    <recommendedName>
        <fullName evidence="2">Disease resistance protein At4g27190-like leucine-rich repeats domain-containing protein</fullName>
    </recommendedName>
</protein>
<dbReference type="InterPro" id="IPR050905">
    <property type="entry name" value="Plant_NBS-LRR"/>
</dbReference>
<dbReference type="EMBL" id="LRBV02000010">
    <property type="status" value="NOT_ANNOTATED_CDS"/>
    <property type="molecule type" value="Genomic_DNA"/>
</dbReference>
<dbReference type="PANTHER" id="PTHR33463">
    <property type="entry name" value="NB-ARC DOMAIN-CONTAINING PROTEIN-RELATED"/>
    <property type="match status" value="1"/>
</dbReference>
<evidence type="ECO:0000313" key="4">
    <source>
        <dbReference type="Proteomes" id="UP000594261"/>
    </source>
</evidence>
<dbReference type="OMA" id="YECHKVE"/>
<dbReference type="SUPFAM" id="SSF52047">
    <property type="entry name" value="RNI-like"/>
    <property type="match status" value="3"/>
</dbReference>
<reference evidence="3" key="2">
    <citation type="submission" date="2021-01" db="UniProtKB">
        <authorList>
            <consortium name="EnsemblPlants"/>
        </authorList>
    </citation>
    <scope>IDENTIFICATION</scope>
</reference>
<name>A0A7N2MTP0_QUELO</name>
<dbReference type="PANTHER" id="PTHR33463:SF209">
    <property type="entry name" value="DISEASE RESISTANCE PROTEIN RPS2-LIKE"/>
    <property type="match status" value="1"/>
</dbReference>
<accession>A0A7N2MTP0</accession>
<dbReference type="Proteomes" id="UP000594261">
    <property type="component" value="Chromosome 10"/>
</dbReference>
<feature type="domain" description="Disease resistance protein At4g27190-like leucine-rich repeats" evidence="2">
    <location>
        <begin position="516"/>
        <end position="647"/>
    </location>
</feature>
<dbReference type="InterPro" id="IPR032675">
    <property type="entry name" value="LRR_dom_sf"/>
</dbReference>
<feature type="domain" description="Disease resistance protein At4g27190-like leucine-rich repeats" evidence="2">
    <location>
        <begin position="648"/>
        <end position="747"/>
    </location>
</feature>
<feature type="domain" description="Disease resistance protein At4g27190-like leucine-rich repeats" evidence="2">
    <location>
        <begin position="271"/>
        <end position="419"/>
    </location>
</feature>
<dbReference type="AlphaFoldDB" id="A0A7N2MTP0"/>
<dbReference type="Pfam" id="PF23247">
    <property type="entry name" value="LRR_RPS2"/>
    <property type="match status" value="4"/>
</dbReference>
<dbReference type="Gene3D" id="3.80.10.10">
    <property type="entry name" value="Ribonuclease Inhibitor"/>
    <property type="match status" value="4"/>
</dbReference>
<evidence type="ECO:0000313" key="3">
    <source>
        <dbReference type="EnsemblPlants" id="QL10p064739:mrna"/>
    </source>
</evidence>
<reference evidence="3 4" key="1">
    <citation type="journal article" date="2016" name="G3 (Bethesda)">
        <title>First Draft Assembly and Annotation of the Genome of a California Endemic Oak Quercus lobata Nee (Fagaceae).</title>
        <authorList>
            <person name="Sork V.L."/>
            <person name="Fitz-Gibbon S.T."/>
            <person name="Puiu D."/>
            <person name="Crepeau M."/>
            <person name="Gugger P.F."/>
            <person name="Sherman R."/>
            <person name="Stevens K."/>
            <person name="Langley C.H."/>
            <person name="Pellegrini M."/>
            <person name="Salzberg S.L."/>
        </authorList>
    </citation>
    <scope>NUCLEOTIDE SEQUENCE [LARGE SCALE GENOMIC DNA]</scope>
    <source>
        <strain evidence="3 4">cv. SW786</strain>
    </source>
</reference>
<evidence type="ECO:0000256" key="1">
    <source>
        <dbReference type="ARBA" id="ARBA00022821"/>
    </source>
</evidence>